<dbReference type="RefSeq" id="WP_119356605.1">
    <property type="nucleotide sequence ID" value="NZ_BJXM01000003.1"/>
</dbReference>
<evidence type="ECO:0000313" key="2">
    <source>
        <dbReference type="EMBL" id="RIH92977.1"/>
    </source>
</evidence>
<dbReference type="PANTHER" id="PTHR37422">
    <property type="entry name" value="TEICHURONIC ACID BIOSYNTHESIS PROTEIN TUAE"/>
    <property type="match status" value="1"/>
</dbReference>
<gene>
    <name evidence="2" type="ORF">Mgrana_01100</name>
</gene>
<organism evidence="2 3">
    <name type="scientific">Meiothermus granaticius NBRC 107808</name>
    <dbReference type="NCBI Taxonomy" id="1227551"/>
    <lineage>
        <taxon>Bacteria</taxon>
        <taxon>Thermotogati</taxon>
        <taxon>Deinococcota</taxon>
        <taxon>Deinococci</taxon>
        <taxon>Thermales</taxon>
        <taxon>Thermaceae</taxon>
        <taxon>Meiothermus</taxon>
    </lineage>
</organism>
<feature type="transmembrane region" description="Helical" evidence="1">
    <location>
        <begin position="251"/>
        <end position="271"/>
    </location>
</feature>
<feature type="transmembrane region" description="Helical" evidence="1">
    <location>
        <begin position="77"/>
        <end position="93"/>
    </location>
</feature>
<feature type="transmembrane region" description="Helical" evidence="1">
    <location>
        <begin position="182"/>
        <end position="203"/>
    </location>
</feature>
<dbReference type="AlphaFoldDB" id="A0A399F8I4"/>
<evidence type="ECO:0000256" key="1">
    <source>
        <dbReference type="SAM" id="Phobius"/>
    </source>
</evidence>
<feature type="transmembrane region" description="Helical" evidence="1">
    <location>
        <begin position="215"/>
        <end position="239"/>
    </location>
</feature>
<accession>A0A399F8I4</accession>
<keyword evidence="1" id="KW-1133">Transmembrane helix</keyword>
<protein>
    <recommendedName>
        <fullName evidence="4">O-Antigen ligase</fullName>
    </recommendedName>
</protein>
<keyword evidence="1" id="KW-0812">Transmembrane</keyword>
<feature type="transmembrane region" description="Helical" evidence="1">
    <location>
        <begin position="142"/>
        <end position="162"/>
    </location>
</feature>
<feature type="transmembrane region" description="Helical" evidence="1">
    <location>
        <begin position="47"/>
        <end position="65"/>
    </location>
</feature>
<evidence type="ECO:0008006" key="4">
    <source>
        <dbReference type="Google" id="ProtNLM"/>
    </source>
</evidence>
<dbReference type="Proteomes" id="UP000266178">
    <property type="component" value="Unassembled WGS sequence"/>
</dbReference>
<dbReference type="EMBL" id="QWLB01000011">
    <property type="protein sequence ID" value="RIH92977.1"/>
    <property type="molecule type" value="Genomic_DNA"/>
</dbReference>
<comment type="caution">
    <text evidence="2">The sequence shown here is derived from an EMBL/GenBank/DDBJ whole genome shotgun (WGS) entry which is preliminary data.</text>
</comment>
<keyword evidence="1" id="KW-0472">Membrane</keyword>
<name>A0A399F8I4_9DEIN</name>
<feature type="transmembrane region" description="Helical" evidence="1">
    <location>
        <begin position="428"/>
        <end position="447"/>
    </location>
</feature>
<sequence length="482" mass="53556">MPSTQYLPFAQRSLFIFALVYPLVLFPGAPFMPLAQWQNSGYDSAELFQLLPKICFLFLAGLIGFMVSRPIPWREPLVWLLGGHLGLVVLGAMLSGDDFTFNFLGPPRRMDGIFYHLGLVLLGIFVYSTLRRDPQRGLRIALLGLFWSGVVQAGVALLQRLGVDVFSPLVRYFPYNAPVGTIGQPGMLAGLLLGSFLAALVLYRLSEGKPRWGILLGVLVIAAAIGVSTNRSALIALVVGLVGLNLSQRSLGLFGASILAMLALLGGKYLLPNPHGFARGYGDTLTFKIRLQIWQIALEEIQKNPRLLLTGGGPDAFKLAMLRNPPVDRLMEAYRQELNWPSNATISKVQVVQDPDAPLRTKQLWVTFSTYGEYKNHTVVYDFLLDKAHNFLLDRLLDYGLLSVLIWILLYLFPLWRDIPHKTSSFGGLAWILVGLFVYYLAWFPVVQVEPLHVLLIAVTWALLVPERISIRSVRTVAAKAG</sequence>
<evidence type="ECO:0000313" key="3">
    <source>
        <dbReference type="Proteomes" id="UP000266178"/>
    </source>
</evidence>
<dbReference type="PANTHER" id="PTHR37422:SF13">
    <property type="entry name" value="LIPOPOLYSACCHARIDE BIOSYNTHESIS PROTEIN PA4999-RELATED"/>
    <property type="match status" value="1"/>
</dbReference>
<feature type="transmembrane region" description="Helical" evidence="1">
    <location>
        <begin position="396"/>
        <end position="416"/>
    </location>
</feature>
<dbReference type="OrthoDB" id="26331at2"/>
<dbReference type="InterPro" id="IPR051533">
    <property type="entry name" value="WaaL-like"/>
</dbReference>
<proteinExistence type="predicted"/>
<feature type="transmembrane region" description="Helical" evidence="1">
    <location>
        <begin position="12"/>
        <end position="35"/>
    </location>
</feature>
<feature type="transmembrane region" description="Helical" evidence="1">
    <location>
        <begin position="113"/>
        <end position="130"/>
    </location>
</feature>
<reference evidence="2 3" key="1">
    <citation type="submission" date="2018-08" db="EMBL/GenBank/DDBJ databases">
        <title>Meiothermus granaticius genome AF-68 sequencing project.</title>
        <authorList>
            <person name="Da Costa M.S."/>
            <person name="Albuquerque L."/>
            <person name="Raposo P."/>
            <person name="Froufe H.J.C."/>
            <person name="Barroso C.S."/>
            <person name="Egas C."/>
        </authorList>
    </citation>
    <scope>NUCLEOTIDE SEQUENCE [LARGE SCALE GENOMIC DNA]</scope>
    <source>
        <strain evidence="2 3">AF-68</strain>
    </source>
</reference>
<keyword evidence="3" id="KW-1185">Reference proteome</keyword>